<gene>
    <name evidence="2" type="ORF">FBZ90_110163</name>
</gene>
<dbReference type="AlphaFoldDB" id="A0A560H094"/>
<evidence type="ECO:0000313" key="2">
    <source>
        <dbReference type="EMBL" id="TWB39698.1"/>
    </source>
</evidence>
<dbReference type="EMBL" id="VITR01000010">
    <property type="protein sequence ID" value="TWB39698.1"/>
    <property type="molecule type" value="Genomic_DNA"/>
</dbReference>
<evidence type="ECO:0000313" key="3">
    <source>
        <dbReference type="Proteomes" id="UP000315751"/>
    </source>
</evidence>
<sequence>MKLSANQWPEAKGLLQDFERLVVDEAGFFLLAPTAVDYLNMTRLPTVDGHKDPMDRLIIAMAIARGLTLVSSDNNTPNYAVEWITAGKGSGGGSPRQRDRIIPVEPLTPIPTVDPQIS</sequence>
<protein>
    <recommendedName>
        <fullName evidence="4">PIN domain-containing protein</fullName>
    </recommendedName>
</protein>
<dbReference type="InterPro" id="IPR029060">
    <property type="entry name" value="PIN-like_dom_sf"/>
</dbReference>
<reference evidence="2 3" key="1">
    <citation type="submission" date="2019-06" db="EMBL/GenBank/DDBJ databases">
        <title>Genomic Encyclopedia of Type Strains, Phase IV (KMG-V): Genome sequencing to study the core and pangenomes of soil and plant-associated prokaryotes.</title>
        <authorList>
            <person name="Whitman W."/>
        </authorList>
    </citation>
    <scope>NUCLEOTIDE SEQUENCE [LARGE SCALE GENOMIC DNA]</scope>
    <source>
        <strain evidence="2 3">BR 11622</strain>
    </source>
</reference>
<name>A0A560H094_9PROT</name>
<proteinExistence type="predicted"/>
<dbReference type="Proteomes" id="UP000315751">
    <property type="component" value="Unassembled WGS sequence"/>
</dbReference>
<accession>A0A560H094</accession>
<feature type="region of interest" description="Disordered" evidence="1">
    <location>
        <begin position="86"/>
        <end position="118"/>
    </location>
</feature>
<keyword evidence="3" id="KW-1185">Reference proteome</keyword>
<evidence type="ECO:0008006" key="4">
    <source>
        <dbReference type="Google" id="ProtNLM"/>
    </source>
</evidence>
<dbReference type="SUPFAM" id="SSF88723">
    <property type="entry name" value="PIN domain-like"/>
    <property type="match status" value="1"/>
</dbReference>
<evidence type="ECO:0000256" key="1">
    <source>
        <dbReference type="SAM" id="MobiDB-lite"/>
    </source>
</evidence>
<organism evidence="2 3">
    <name type="scientific">Nitrospirillum amazonense</name>
    <dbReference type="NCBI Taxonomy" id="28077"/>
    <lineage>
        <taxon>Bacteria</taxon>
        <taxon>Pseudomonadati</taxon>
        <taxon>Pseudomonadota</taxon>
        <taxon>Alphaproteobacteria</taxon>
        <taxon>Rhodospirillales</taxon>
        <taxon>Azospirillaceae</taxon>
        <taxon>Nitrospirillum</taxon>
    </lineage>
</organism>
<comment type="caution">
    <text evidence="2">The sequence shown here is derived from an EMBL/GenBank/DDBJ whole genome shotgun (WGS) entry which is preliminary data.</text>
</comment>